<keyword evidence="3" id="KW-1185">Reference proteome</keyword>
<accession>A0AAW1MJA5</accession>
<dbReference type="EMBL" id="JASPKY010000030">
    <property type="protein sequence ID" value="KAK9747483.1"/>
    <property type="molecule type" value="Genomic_DNA"/>
</dbReference>
<sequence length="116" mass="13255">MDEGTGKQLLKCDADYEEQGNFLIEEIDKISPANTVGKKSDNRDATEDIDENLLEQKTDDNNTWEDITSDIPNFQFNTTQSGIKINGIENMSPINVFEQIWDQHITDFRNQLQKGS</sequence>
<dbReference type="AlphaFoldDB" id="A0AAW1MJA5"/>
<evidence type="ECO:0000313" key="2">
    <source>
        <dbReference type="EMBL" id="KAK9747483.1"/>
    </source>
</evidence>
<feature type="region of interest" description="Disordered" evidence="1">
    <location>
        <begin position="33"/>
        <end position="64"/>
    </location>
</feature>
<dbReference type="Proteomes" id="UP001458880">
    <property type="component" value="Unassembled WGS sequence"/>
</dbReference>
<evidence type="ECO:0000256" key="1">
    <source>
        <dbReference type="SAM" id="MobiDB-lite"/>
    </source>
</evidence>
<name>A0AAW1MJA5_POPJA</name>
<comment type="caution">
    <text evidence="2">The sequence shown here is derived from an EMBL/GenBank/DDBJ whole genome shotgun (WGS) entry which is preliminary data.</text>
</comment>
<protein>
    <submittedName>
        <fullName evidence="2">Uncharacterized protein</fullName>
    </submittedName>
</protein>
<reference evidence="2 3" key="1">
    <citation type="journal article" date="2024" name="BMC Genomics">
        <title>De novo assembly and annotation of Popillia japonica's genome with initial clues to its potential as an invasive pest.</title>
        <authorList>
            <person name="Cucini C."/>
            <person name="Boschi S."/>
            <person name="Funari R."/>
            <person name="Cardaioli E."/>
            <person name="Iannotti N."/>
            <person name="Marturano G."/>
            <person name="Paoli F."/>
            <person name="Bruttini M."/>
            <person name="Carapelli A."/>
            <person name="Frati F."/>
            <person name="Nardi F."/>
        </authorList>
    </citation>
    <scope>NUCLEOTIDE SEQUENCE [LARGE SCALE GENOMIC DNA]</scope>
    <source>
        <strain evidence="2">DMR45628</strain>
    </source>
</reference>
<evidence type="ECO:0000313" key="3">
    <source>
        <dbReference type="Proteomes" id="UP001458880"/>
    </source>
</evidence>
<proteinExistence type="predicted"/>
<organism evidence="2 3">
    <name type="scientific">Popillia japonica</name>
    <name type="common">Japanese beetle</name>
    <dbReference type="NCBI Taxonomy" id="7064"/>
    <lineage>
        <taxon>Eukaryota</taxon>
        <taxon>Metazoa</taxon>
        <taxon>Ecdysozoa</taxon>
        <taxon>Arthropoda</taxon>
        <taxon>Hexapoda</taxon>
        <taxon>Insecta</taxon>
        <taxon>Pterygota</taxon>
        <taxon>Neoptera</taxon>
        <taxon>Endopterygota</taxon>
        <taxon>Coleoptera</taxon>
        <taxon>Polyphaga</taxon>
        <taxon>Scarabaeiformia</taxon>
        <taxon>Scarabaeidae</taxon>
        <taxon>Rutelinae</taxon>
        <taxon>Popillia</taxon>
    </lineage>
</organism>
<gene>
    <name evidence="2" type="ORF">QE152_g5220</name>
</gene>